<dbReference type="GO" id="GO:0061630">
    <property type="term" value="F:ubiquitin protein ligase activity"/>
    <property type="evidence" value="ECO:0007669"/>
    <property type="project" value="TreeGrafter"/>
</dbReference>
<feature type="compositionally biased region" description="Polar residues" evidence="3">
    <location>
        <begin position="513"/>
        <end position="524"/>
    </location>
</feature>
<keyword evidence="2" id="KW-0175">Coiled coil</keyword>
<dbReference type="KEGG" id="kdj:28971817"/>
<dbReference type="GeneID" id="28971817"/>
<dbReference type="OrthoDB" id="3219336at2759"/>
<dbReference type="InterPro" id="IPR001841">
    <property type="entry name" value="Znf_RING"/>
</dbReference>
<protein>
    <recommendedName>
        <fullName evidence="4">RING-type domain-containing protein</fullName>
    </recommendedName>
</protein>
<dbReference type="CDD" id="cd16448">
    <property type="entry name" value="RING-H2"/>
    <property type="match status" value="1"/>
</dbReference>
<reference evidence="5" key="1">
    <citation type="submission" date="2013-07" db="EMBL/GenBank/DDBJ databases">
        <title>The Genome Sequence of Cryptococcus dejecticola CBS10117.</title>
        <authorList>
            <consortium name="The Broad Institute Genome Sequencing Platform"/>
            <person name="Cuomo C."/>
            <person name="Litvintseva A."/>
            <person name="Chen Y."/>
            <person name="Heitman J."/>
            <person name="Sun S."/>
            <person name="Springer D."/>
            <person name="Dromer F."/>
            <person name="Young S.K."/>
            <person name="Zeng Q."/>
            <person name="Gargeya S."/>
            <person name="Fitzgerald M."/>
            <person name="Abouelleil A."/>
            <person name="Alvarado L."/>
            <person name="Berlin A.M."/>
            <person name="Chapman S.B."/>
            <person name="Dewar J."/>
            <person name="Goldberg J."/>
            <person name="Griggs A."/>
            <person name="Gujja S."/>
            <person name="Hansen M."/>
            <person name="Howarth C."/>
            <person name="Imamovic A."/>
            <person name="Larimer J."/>
            <person name="McCowan C."/>
            <person name="Murphy C."/>
            <person name="Pearson M."/>
            <person name="Priest M."/>
            <person name="Roberts A."/>
            <person name="Saif S."/>
            <person name="Shea T."/>
            <person name="Sykes S."/>
            <person name="Wortman J."/>
            <person name="Nusbaum C."/>
            <person name="Birren B."/>
        </authorList>
    </citation>
    <scope>NUCLEOTIDE SEQUENCE [LARGE SCALE GENOMIC DNA]</scope>
    <source>
        <strain evidence="5">CBS 10117</strain>
    </source>
</reference>
<feature type="domain" description="RING-type" evidence="4">
    <location>
        <begin position="11"/>
        <end position="85"/>
    </location>
</feature>
<dbReference type="AlphaFoldDB" id="A0A1A5ZU66"/>
<dbReference type="RefSeq" id="XP_018259190.1">
    <property type="nucleotide sequence ID" value="XM_018411378.1"/>
</dbReference>
<dbReference type="SMART" id="SM01197">
    <property type="entry name" value="FANCL_C"/>
    <property type="match status" value="1"/>
</dbReference>
<dbReference type="GO" id="GO:0005634">
    <property type="term" value="C:nucleus"/>
    <property type="evidence" value="ECO:0007669"/>
    <property type="project" value="TreeGrafter"/>
</dbReference>
<dbReference type="PANTHER" id="PTHR46569">
    <property type="entry name" value="E3 UBIQUITIN-PROTEIN LIGASE TRAIP"/>
    <property type="match status" value="1"/>
</dbReference>
<evidence type="ECO:0000313" key="6">
    <source>
        <dbReference type="EMBL" id="WWC64017.1"/>
    </source>
</evidence>
<feature type="compositionally biased region" description="Basic and acidic residues" evidence="3">
    <location>
        <begin position="449"/>
        <end position="465"/>
    </location>
</feature>
<dbReference type="VEuPathDB" id="FungiDB:I303_08118"/>
<dbReference type="SMART" id="SM00184">
    <property type="entry name" value="RING"/>
    <property type="match status" value="1"/>
</dbReference>
<dbReference type="InterPro" id="IPR052639">
    <property type="entry name" value="TRAIP_ubiq-protein_ligase"/>
</dbReference>
<dbReference type="InterPro" id="IPR013083">
    <property type="entry name" value="Znf_RING/FYVE/PHD"/>
</dbReference>
<name>A0A1A5ZU66_9TREE</name>
<reference evidence="6" key="3">
    <citation type="submission" date="2024-02" db="EMBL/GenBank/DDBJ databases">
        <title>Comparative genomics of Cryptococcus and Kwoniella reveals pathogenesis evolution and contrasting modes of karyotype evolution via chromosome fusion or intercentromeric recombination.</title>
        <authorList>
            <person name="Coelho M.A."/>
            <person name="David-Palma M."/>
            <person name="Shea T."/>
            <person name="Bowers K."/>
            <person name="McGinley-Smith S."/>
            <person name="Mohammad A.W."/>
            <person name="Gnirke A."/>
            <person name="Yurkov A.M."/>
            <person name="Nowrousian M."/>
            <person name="Sun S."/>
            <person name="Cuomo C.A."/>
            <person name="Heitman J."/>
        </authorList>
    </citation>
    <scope>NUCLEOTIDE SEQUENCE</scope>
    <source>
        <strain evidence="6">CBS 10117</strain>
    </source>
</reference>
<evidence type="ECO:0000313" key="5">
    <source>
        <dbReference type="EMBL" id="OBR81348.1"/>
    </source>
</evidence>
<feature type="compositionally biased region" description="Basic and acidic residues" evidence="3">
    <location>
        <begin position="538"/>
        <end position="560"/>
    </location>
</feature>
<accession>A0A1A5ZU66</accession>
<evidence type="ECO:0000256" key="2">
    <source>
        <dbReference type="SAM" id="Coils"/>
    </source>
</evidence>
<evidence type="ECO:0000256" key="3">
    <source>
        <dbReference type="SAM" id="MobiDB-lite"/>
    </source>
</evidence>
<keyword evidence="7" id="KW-1185">Reference proteome</keyword>
<dbReference type="Gene3D" id="3.30.40.10">
    <property type="entry name" value="Zinc/RING finger domain, C3HC4 (zinc finger)"/>
    <property type="match status" value="1"/>
</dbReference>
<evidence type="ECO:0000313" key="7">
    <source>
        <dbReference type="Proteomes" id="UP000078595"/>
    </source>
</evidence>
<dbReference type="Proteomes" id="UP000078595">
    <property type="component" value="Chromosome 8"/>
</dbReference>
<dbReference type="GO" id="GO:0016567">
    <property type="term" value="P:protein ubiquitination"/>
    <property type="evidence" value="ECO:0007669"/>
    <property type="project" value="TreeGrafter"/>
</dbReference>
<dbReference type="GO" id="GO:0090734">
    <property type="term" value="C:site of DNA damage"/>
    <property type="evidence" value="ECO:0007669"/>
    <property type="project" value="TreeGrafter"/>
</dbReference>
<proteinExistence type="predicted"/>
<sequence>MGRTRLEDVTCAICYDSLFNKRDDLRDLVPIATCDCGHVFHEPCLLEWFRTQSDQYLTAAREQGIDGRFGSPTLSDAPAECPTCRAECFADPETGQPSIHRLFIDFDSALDASVSQIGSSPLSDKIDRKGKGKQKEEEVLNLARRAKGIREEARGLSADSEEADMEGMLRRGEGLVSDLVGMQVLDTVRSYIEGLTKEIKSLRRNLQNNPLIPNLNEQVLKLQDQLATLDRQSRQMIQREKKKAKDEEEARWKPKIKQAEEERDLIKRAYEKEKVLRRNGIRSMEERVADSERRLEEVSRQLGKEKEDRLALQATLQERTQQLKLSTKRVEDRKDLKRQLAALQAENERLKTNNRGSAHTPIRDDLAAEDPSIQEISGSHLPAFFGSPKRHSKAEDESLQIDMSVFEDSFVSPDRLLPARTSLKPKLQGARPVRSHPTARIMEFNLDSRSNKENHDFDKDKDRRRSTSSKYFPSSSSASGEEGWEDMIDHPKKKSTSTTPADKAFISNFVKRSATNPFQTTKQSIENRRQLPSLSSRPSDKGIIDMTESPKSDRLLKRESNSNAVASLGLADKNGRPKKGIVSGQKVKRKAQGFGGLG</sequence>
<dbReference type="PANTHER" id="PTHR46569:SF1">
    <property type="entry name" value="E3 UBIQUITIN-PROTEIN LIGASE RFWD3-RELATED"/>
    <property type="match status" value="1"/>
</dbReference>
<dbReference type="EMBL" id="CP144537">
    <property type="protein sequence ID" value="WWC64017.1"/>
    <property type="molecule type" value="Genomic_DNA"/>
</dbReference>
<keyword evidence="1" id="KW-0862">Zinc</keyword>
<keyword evidence="1" id="KW-0479">Metal-binding</keyword>
<dbReference type="GO" id="GO:0031297">
    <property type="term" value="P:replication fork processing"/>
    <property type="evidence" value="ECO:0007669"/>
    <property type="project" value="TreeGrafter"/>
</dbReference>
<dbReference type="EMBL" id="KI894037">
    <property type="protein sequence ID" value="OBR81348.1"/>
    <property type="molecule type" value="Genomic_DNA"/>
</dbReference>
<reference evidence="6" key="2">
    <citation type="submission" date="2013-07" db="EMBL/GenBank/DDBJ databases">
        <authorList>
            <consortium name="The Broad Institute Genome Sequencing Platform"/>
            <person name="Cuomo C."/>
            <person name="Litvintseva A."/>
            <person name="Chen Y."/>
            <person name="Heitman J."/>
            <person name="Sun S."/>
            <person name="Springer D."/>
            <person name="Dromer F."/>
            <person name="Young S.K."/>
            <person name="Zeng Q."/>
            <person name="Gargeya S."/>
            <person name="Fitzgerald M."/>
            <person name="Abouelleil A."/>
            <person name="Alvarado L."/>
            <person name="Berlin A.M."/>
            <person name="Chapman S.B."/>
            <person name="Dewar J."/>
            <person name="Goldberg J."/>
            <person name="Griggs A."/>
            <person name="Gujja S."/>
            <person name="Hansen M."/>
            <person name="Howarth C."/>
            <person name="Imamovic A."/>
            <person name="Larimer J."/>
            <person name="McCowan C."/>
            <person name="Murphy C."/>
            <person name="Pearson M."/>
            <person name="Priest M."/>
            <person name="Roberts A."/>
            <person name="Saif S."/>
            <person name="Shea T."/>
            <person name="Sykes S."/>
            <person name="Wortman J."/>
            <person name="Nusbaum C."/>
            <person name="Birren B."/>
        </authorList>
    </citation>
    <scope>NUCLEOTIDE SEQUENCE</scope>
    <source>
        <strain evidence="6">CBS 10117</strain>
    </source>
</reference>
<feature type="coiled-coil region" evidence="2">
    <location>
        <begin position="185"/>
        <end position="308"/>
    </location>
</feature>
<feature type="region of interest" description="Disordered" evidence="3">
    <location>
        <begin position="421"/>
        <end position="598"/>
    </location>
</feature>
<evidence type="ECO:0000256" key="1">
    <source>
        <dbReference type="PROSITE-ProRule" id="PRU00175"/>
    </source>
</evidence>
<dbReference type="PROSITE" id="PS50089">
    <property type="entry name" value="ZF_RING_2"/>
    <property type="match status" value="1"/>
</dbReference>
<dbReference type="STRING" id="1296121.A0A1A5ZU66"/>
<dbReference type="SUPFAM" id="SSF57850">
    <property type="entry name" value="RING/U-box"/>
    <property type="match status" value="1"/>
</dbReference>
<dbReference type="Pfam" id="PF13639">
    <property type="entry name" value="zf-RING_2"/>
    <property type="match status" value="1"/>
</dbReference>
<evidence type="ECO:0000259" key="4">
    <source>
        <dbReference type="PROSITE" id="PS50089"/>
    </source>
</evidence>
<feature type="compositionally biased region" description="Low complexity" evidence="3">
    <location>
        <begin position="468"/>
        <end position="479"/>
    </location>
</feature>
<keyword evidence="1" id="KW-0863">Zinc-finger</keyword>
<dbReference type="GO" id="GO:0008270">
    <property type="term" value="F:zinc ion binding"/>
    <property type="evidence" value="ECO:0007669"/>
    <property type="project" value="UniProtKB-KW"/>
</dbReference>
<organism evidence="5">
    <name type="scientific">Kwoniella dejecticola CBS 10117</name>
    <dbReference type="NCBI Taxonomy" id="1296121"/>
    <lineage>
        <taxon>Eukaryota</taxon>
        <taxon>Fungi</taxon>
        <taxon>Dikarya</taxon>
        <taxon>Basidiomycota</taxon>
        <taxon>Agaricomycotina</taxon>
        <taxon>Tremellomycetes</taxon>
        <taxon>Tremellales</taxon>
        <taxon>Cryptococcaceae</taxon>
        <taxon>Kwoniella</taxon>
    </lineage>
</organism>
<gene>
    <name evidence="5" type="ORF">I303_08118</name>
    <name evidence="6" type="ORF">I303_106623</name>
</gene>